<feature type="compositionally biased region" description="Basic residues" evidence="1">
    <location>
        <begin position="193"/>
        <end position="208"/>
    </location>
</feature>
<keyword evidence="3" id="KW-1185">Reference proteome</keyword>
<sequence length="232" mass="24351">MHVTAAASAGGPPLPHPKKTLPAPPAPSCTPAPVPIAGTATLGSPPNVVAHPAAGSTNVRLQQNMGRAAPPFPPSVVPQAANSGIQGRASGVAARACRYGNRRGLAMHLGPRKDRAGDPALSALLHTHRRPALIWELGGMRWRGGKWIGQASPALRSIPQLPPPPPPCSMAGVRRHEGAGRDCGSPPAATRYVRSRRCKHHRTTRPHPPRIPPFPPLPAPSAIRNMRPTDVQ</sequence>
<evidence type="ECO:0000313" key="2">
    <source>
        <dbReference type="EMBL" id="KAJ7337663.1"/>
    </source>
</evidence>
<dbReference type="Proteomes" id="UP001218218">
    <property type="component" value="Unassembled WGS sequence"/>
</dbReference>
<comment type="caution">
    <text evidence="2">The sequence shown here is derived from an EMBL/GenBank/DDBJ whole genome shotgun (WGS) entry which is preliminary data.</text>
</comment>
<evidence type="ECO:0000256" key="1">
    <source>
        <dbReference type="SAM" id="MobiDB-lite"/>
    </source>
</evidence>
<feature type="compositionally biased region" description="Pro residues" evidence="1">
    <location>
        <begin position="22"/>
        <end position="32"/>
    </location>
</feature>
<reference evidence="2" key="1">
    <citation type="submission" date="2023-03" db="EMBL/GenBank/DDBJ databases">
        <title>Massive genome expansion in bonnet fungi (Mycena s.s.) driven by repeated elements and novel gene families across ecological guilds.</title>
        <authorList>
            <consortium name="Lawrence Berkeley National Laboratory"/>
            <person name="Harder C.B."/>
            <person name="Miyauchi S."/>
            <person name="Viragh M."/>
            <person name="Kuo A."/>
            <person name="Thoen E."/>
            <person name="Andreopoulos B."/>
            <person name="Lu D."/>
            <person name="Skrede I."/>
            <person name="Drula E."/>
            <person name="Henrissat B."/>
            <person name="Morin E."/>
            <person name="Kohler A."/>
            <person name="Barry K."/>
            <person name="LaButti K."/>
            <person name="Morin E."/>
            <person name="Salamov A."/>
            <person name="Lipzen A."/>
            <person name="Mereny Z."/>
            <person name="Hegedus B."/>
            <person name="Baldrian P."/>
            <person name="Stursova M."/>
            <person name="Weitz H."/>
            <person name="Taylor A."/>
            <person name="Grigoriev I.V."/>
            <person name="Nagy L.G."/>
            <person name="Martin F."/>
            <person name="Kauserud H."/>
        </authorList>
    </citation>
    <scope>NUCLEOTIDE SEQUENCE</scope>
    <source>
        <strain evidence="2">CBHHK002</strain>
    </source>
</reference>
<organism evidence="2 3">
    <name type="scientific">Mycena albidolilacea</name>
    <dbReference type="NCBI Taxonomy" id="1033008"/>
    <lineage>
        <taxon>Eukaryota</taxon>
        <taxon>Fungi</taxon>
        <taxon>Dikarya</taxon>
        <taxon>Basidiomycota</taxon>
        <taxon>Agaricomycotina</taxon>
        <taxon>Agaricomycetes</taxon>
        <taxon>Agaricomycetidae</taxon>
        <taxon>Agaricales</taxon>
        <taxon>Marasmiineae</taxon>
        <taxon>Mycenaceae</taxon>
        <taxon>Mycena</taxon>
    </lineage>
</organism>
<accession>A0AAD6ZTD1</accession>
<dbReference type="AlphaFoldDB" id="A0AAD6ZTD1"/>
<feature type="region of interest" description="Disordered" evidence="1">
    <location>
        <begin position="1"/>
        <end position="32"/>
    </location>
</feature>
<dbReference type="EMBL" id="JARIHO010000029">
    <property type="protein sequence ID" value="KAJ7337663.1"/>
    <property type="molecule type" value="Genomic_DNA"/>
</dbReference>
<proteinExistence type="predicted"/>
<protein>
    <submittedName>
        <fullName evidence="2">Uncharacterized protein</fullName>
    </submittedName>
</protein>
<feature type="compositionally biased region" description="Pro residues" evidence="1">
    <location>
        <begin position="209"/>
        <end position="219"/>
    </location>
</feature>
<evidence type="ECO:0000313" key="3">
    <source>
        <dbReference type="Proteomes" id="UP001218218"/>
    </source>
</evidence>
<gene>
    <name evidence="2" type="ORF">DFH08DRAFT_964627</name>
</gene>
<feature type="region of interest" description="Disordered" evidence="1">
    <location>
        <begin position="172"/>
        <end position="232"/>
    </location>
</feature>
<name>A0AAD6ZTD1_9AGAR</name>